<evidence type="ECO:0000256" key="1">
    <source>
        <dbReference type="SAM" id="SignalP"/>
    </source>
</evidence>
<proteinExistence type="predicted"/>
<dbReference type="OrthoDB" id="4935409at2759"/>
<dbReference type="InParanoid" id="E9EFZ6"/>
<dbReference type="HOGENOM" id="CLU_120099_0_0_1"/>
<evidence type="ECO:0000313" key="3">
    <source>
        <dbReference type="Proteomes" id="UP000002499"/>
    </source>
</evidence>
<keyword evidence="3" id="KW-1185">Reference proteome</keyword>
<gene>
    <name evidence="2" type="ORF">MAC_08794</name>
</gene>
<name>E9EFZ6_METAQ</name>
<reference evidence="2 3" key="1">
    <citation type="journal article" date="2011" name="PLoS Genet.">
        <title>Genome sequencing and comparative transcriptomics of the model entomopathogenic fungi Metarhizium anisopliae and M. acridum.</title>
        <authorList>
            <person name="Gao Q."/>
            <person name="Jin K."/>
            <person name="Ying S.H."/>
            <person name="Zhang Y."/>
            <person name="Xiao G."/>
            <person name="Shang Y."/>
            <person name="Duan Z."/>
            <person name="Hu X."/>
            <person name="Xie X.Q."/>
            <person name="Zhou G."/>
            <person name="Peng G."/>
            <person name="Luo Z."/>
            <person name="Huang W."/>
            <person name="Wang B."/>
            <person name="Fang W."/>
            <person name="Wang S."/>
            <person name="Zhong Y."/>
            <person name="Ma L.J."/>
            <person name="St Leger R.J."/>
            <person name="Zhao G.P."/>
            <person name="Pei Y."/>
            <person name="Feng M.G."/>
            <person name="Xia Y."/>
            <person name="Wang C."/>
        </authorList>
    </citation>
    <scope>NUCLEOTIDE SEQUENCE [LARGE SCALE GENOMIC DNA]</scope>
    <source>
        <strain evidence="2 3">CQMa 102</strain>
    </source>
</reference>
<dbReference type="EMBL" id="GL698587">
    <property type="protein sequence ID" value="EFY85176.1"/>
    <property type="molecule type" value="Genomic_DNA"/>
</dbReference>
<dbReference type="Proteomes" id="UP000002499">
    <property type="component" value="Unassembled WGS sequence"/>
</dbReference>
<dbReference type="eggNOG" id="ENOG502T50S">
    <property type="taxonomic scope" value="Eukaryota"/>
</dbReference>
<feature type="signal peptide" evidence="1">
    <location>
        <begin position="1"/>
        <end position="18"/>
    </location>
</feature>
<sequence length="183" mass="20616">MKYSMLSAVAVLAATSLGFPEFYWGDQRSGPGHVLITNNMNRAVRLDKVTGKSLEYLVKLFRDEETIIHSHQTVSIQASDQSADLKLRELGANHNQVELSYAGGDQNTYNYAIKPIEGDEFPGAVLVFPTAHDPPRCHAERWYPGQGDTPQVTCRDHVALRVYLQEVHHPPPFEAEYDDDGWY</sequence>
<protein>
    <submittedName>
        <fullName evidence="2">Uncharacterized protein</fullName>
    </submittedName>
</protein>
<keyword evidence="1" id="KW-0732">Signal</keyword>
<organism evidence="3">
    <name type="scientific">Metarhizium acridum (strain CQMa 102)</name>
    <dbReference type="NCBI Taxonomy" id="655827"/>
    <lineage>
        <taxon>Eukaryota</taxon>
        <taxon>Fungi</taxon>
        <taxon>Dikarya</taxon>
        <taxon>Ascomycota</taxon>
        <taxon>Pezizomycotina</taxon>
        <taxon>Sordariomycetes</taxon>
        <taxon>Hypocreomycetidae</taxon>
        <taxon>Hypocreales</taxon>
        <taxon>Clavicipitaceae</taxon>
        <taxon>Metarhizium</taxon>
    </lineage>
</organism>
<dbReference type="OMA" id="RCHAERW"/>
<evidence type="ECO:0000313" key="2">
    <source>
        <dbReference type="EMBL" id="EFY85176.1"/>
    </source>
</evidence>
<accession>E9EFZ6</accession>
<dbReference type="AlphaFoldDB" id="E9EFZ6"/>
<feature type="chain" id="PRO_5003235382" evidence="1">
    <location>
        <begin position="19"/>
        <end position="183"/>
    </location>
</feature>